<dbReference type="EMBL" id="PQWY01000011">
    <property type="protein sequence ID" value="PPK30735.1"/>
    <property type="molecule type" value="Genomic_DNA"/>
</dbReference>
<sequence length="257" mass="29445">MKDTFMNLVQRMNPFFWLLILAIYSTPSMALSVELIETSPKSPVTLNQDEALYVLIRYKSDQPLRFQAIGENLQQKIMDSARFNPSQAYPAGEGEAIAWVAYDNTTEIDSITVTIYDANWRALQTKSIPVSAVWQNENSRNNQAAAPWVQRLNQQQQSSVFTQSQTPVSSGNALFVQLLFLLILLYWFLQIFILFNWTGGWKKLACFPLLFSVPLLLYTLYALYAGSNLWPLMMLFVTPFILALLLIIIGYKKVYSR</sequence>
<dbReference type="Proteomes" id="UP000239239">
    <property type="component" value="Unassembled WGS sequence"/>
</dbReference>
<keyword evidence="1" id="KW-0472">Membrane</keyword>
<proteinExistence type="predicted"/>
<name>A0A2S6EZZ6_LEGPN</name>
<dbReference type="OrthoDB" id="5651350at2"/>
<gene>
    <name evidence="2" type="ORF">C3928_08195</name>
</gene>
<reference evidence="2 3" key="1">
    <citation type="submission" date="2018-02" db="EMBL/GenBank/DDBJ databases">
        <title>Draft genome sequences of four Legionella pneumophila clinical strains isolated in Ontario.</title>
        <authorList>
            <person name="Fortuna A."/>
            <person name="Ramnarine R."/>
            <person name="Li A."/>
            <person name="Frantz C."/>
            <person name="Mallo G."/>
        </authorList>
    </citation>
    <scope>NUCLEOTIDE SEQUENCE [LARGE SCALE GENOMIC DNA]</scope>
    <source>
        <strain evidence="2 3">LG61</strain>
    </source>
</reference>
<organism evidence="2 3">
    <name type="scientific">Legionella pneumophila</name>
    <dbReference type="NCBI Taxonomy" id="446"/>
    <lineage>
        <taxon>Bacteria</taxon>
        <taxon>Pseudomonadati</taxon>
        <taxon>Pseudomonadota</taxon>
        <taxon>Gammaproteobacteria</taxon>
        <taxon>Legionellales</taxon>
        <taxon>Legionellaceae</taxon>
        <taxon>Legionella</taxon>
    </lineage>
</organism>
<evidence type="ECO:0000256" key="1">
    <source>
        <dbReference type="SAM" id="Phobius"/>
    </source>
</evidence>
<feature type="transmembrane region" description="Helical" evidence="1">
    <location>
        <begin position="174"/>
        <end position="197"/>
    </location>
</feature>
<evidence type="ECO:0000313" key="3">
    <source>
        <dbReference type="Proteomes" id="UP000239239"/>
    </source>
</evidence>
<feature type="transmembrane region" description="Helical" evidence="1">
    <location>
        <begin position="230"/>
        <end position="251"/>
    </location>
</feature>
<accession>A0A2S6EZZ6</accession>
<protein>
    <submittedName>
        <fullName evidence="2">Uncharacterized protein</fullName>
    </submittedName>
</protein>
<keyword evidence="1" id="KW-0812">Transmembrane</keyword>
<keyword evidence="1" id="KW-1133">Transmembrane helix</keyword>
<dbReference type="AlphaFoldDB" id="A0A2S6EZZ6"/>
<feature type="transmembrane region" description="Helical" evidence="1">
    <location>
        <begin position="204"/>
        <end position="224"/>
    </location>
</feature>
<comment type="caution">
    <text evidence="2">The sequence shown here is derived from an EMBL/GenBank/DDBJ whole genome shotgun (WGS) entry which is preliminary data.</text>
</comment>
<evidence type="ECO:0000313" key="2">
    <source>
        <dbReference type="EMBL" id="PPK30735.1"/>
    </source>
</evidence>